<dbReference type="InterPro" id="IPR000719">
    <property type="entry name" value="Prot_kinase_dom"/>
</dbReference>
<accession>A0A2N1J7D5</accession>
<reference evidence="3 4" key="1">
    <citation type="submission" date="2017-10" db="EMBL/GenBank/DDBJ databases">
        <title>A novel species of cold-tolerant Malassezia isolated from bats.</title>
        <authorList>
            <person name="Lorch J.M."/>
            <person name="Palmer J.M."/>
            <person name="Vanderwolf K.J."/>
            <person name="Schmidt K.Z."/>
            <person name="Verant M.L."/>
            <person name="Weller T.J."/>
            <person name="Blehert D.S."/>
        </authorList>
    </citation>
    <scope>NUCLEOTIDE SEQUENCE [LARGE SCALE GENOMIC DNA]</scope>
    <source>
        <strain evidence="3 4">NWHC:44797-103</strain>
    </source>
</reference>
<dbReference type="SUPFAM" id="SSF56112">
    <property type="entry name" value="Protein kinase-like (PK-like)"/>
    <property type="match status" value="1"/>
</dbReference>
<proteinExistence type="predicted"/>
<dbReference type="GO" id="GO:0004672">
    <property type="term" value="F:protein kinase activity"/>
    <property type="evidence" value="ECO:0007669"/>
    <property type="project" value="InterPro"/>
</dbReference>
<evidence type="ECO:0000256" key="1">
    <source>
        <dbReference type="SAM" id="MobiDB-lite"/>
    </source>
</evidence>
<dbReference type="GO" id="GO:0005524">
    <property type="term" value="F:ATP binding"/>
    <property type="evidence" value="ECO:0007669"/>
    <property type="project" value="InterPro"/>
</dbReference>
<keyword evidence="4" id="KW-1185">Reference proteome</keyword>
<gene>
    <name evidence="3" type="ORF">MVES_003573</name>
</gene>
<evidence type="ECO:0000313" key="3">
    <source>
        <dbReference type="EMBL" id="PKI82372.1"/>
    </source>
</evidence>
<dbReference type="EMBL" id="KZ454995">
    <property type="protein sequence ID" value="PKI82372.1"/>
    <property type="molecule type" value="Genomic_DNA"/>
</dbReference>
<evidence type="ECO:0000313" key="4">
    <source>
        <dbReference type="Proteomes" id="UP000232875"/>
    </source>
</evidence>
<dbReference type="Gene3D" id="1.10.510.10">
    <property type="entry name" value="Transferase(Phosphotransferase) domain 1"/>
    <property type="match status" value="1"/>
</dbReference>
<feature type="region of interest" description="Disordered" evidence="1">
    <location>
        <begin position="694"/>
        <end position="783"/>
    </location>
</feature>
<dbReference type="InterPro" id="IPR011989">
    <property type="entry name" value="ARM-like"/>
</dbReference>
<dbReference type="Gene3D" id="3.30.200.20">
    <property type="entry name" value="Phosphorylase Kinase, domain 1"/>
    <property type="match status" value="1"/>
</dbReference>
<name>A0A2N1J7D5_9BASI</name>
<dbReference type="PANTHER" id="PTHR12984:SF3">
    <property type="entry name" value="N-TERMINAL KINASE-LIKE PROTEIN"/>
    <property type="match status" value="1"/>
</dbReference>
<feature type="compositionally biased region" description="Basic and acidic residues" evidence="1">
    <location>
        <begin position="756"/>
        <end position="774"/>
    </location>
</feature>
<feature type="compositionally biased region" description="Low complexity" evidence="1">
    <location>
        <begin position="640"/>
        <end position="655"/>
    </location>
</feature>
<dbReference type="InterPro" id="IPR011009">
    <property type="entry name" value="Kinase-like_dom_sf"/>
</dbReference>
<dbReference type="InterPro" id="IPR016024">
    <property type="entry name" value="ARM-type_fold"/>
</dbReference>
<feature type="compositionally biased region" description="Low complexity" evidence="1">
    <location>
        <begin position="694"/>
        <end position="713"/>
    </location>
</feature>
<dbReference type="GO" id="GO:0005737">
    <property type="term" value="C:cytoplasm"/>
    <property type="evidence" value="ECO:0007669"/>
    <property type="project" value="TreeGrafter"/>
</dbReference>
<dbReference type="Gene3D" id="1.25.10.10">
    <property type="entry name" value="Leucine-rich Repeat Variant"/>
    <property type="match status" value="1"/>
</dbReference>
<organism evidence="3 4">
    <name type="scientific">Malassezia vespertilionis</name>
    <dbReference type="NCBI Taxonomy" id="2020962"/>
    <lineage>
        <taxon>Eukaryota</taxon>
        <taxon>Fungi</taxon>
        <taxon>Dikarya</taxon>
        <taxon>Basidiomycota</taxon>
        <taxon>Ustilaginomycotina</taxon>
        <taxon>Malasseziomycetes</taxon>
        <taxon>Malasseziales</taxon>
        <taxon>Malasseziaceae</taxon>
        <taxon>Malassezia</taxon>
    </lineage>
</organism>
<dbReference type="STRING" id="2020962.A0A2N1J7D5"/>
<feature type="domain" description="Protein kinase" evidence="2">
    <location>
        <begin position="21"/>
        <end position="280"/>
    </location>
</feature>
<feature type="compositionally biased region" description="Low complexity" evidence="1">
    <location>
        <begin position="723"/>
        <end position="748"/>
    </location>
</feature>
<evidence type="ECO:0000259" key="2">
    <source>
        <dbReference type="PROSITE" id="PS50011"/>
    </source>
</evidence>
<dbReference type="PANTHER" id="PTHR12984">
    <property type="entry name" value="SCY1-RELATED S/T PROTEIN KINASE-LIKE"/>
    <property type="match status" value="1"/>
</dbReference>
<sequence length="783" mass="85070">MDYFRQLSSALAKGINPLPGYSIGDPVLSYDGKSIWKLHDGVRKEDQVSVSIFLLDTSHASPAQIAMAQHAVRKLRSVRFPHVLKFLETSEAQGVIYLAVERVTPLATILDAWRNGKPKNLSSTAWIAWGINQLASAAAFLNEQVHSVHGNIHRNSVFISPGGEWLLGGFETLSTVDEMDWLAQYGSETPSAQENLPPELQYGWRRIAPDPIHAIDSYAIGALAVEAFNNKFPADLTNFSAGRIPSSLHPLLKRMLLPTPAARLSSAELVAAGAHPNGFLQSNELTRAGTLMEEFRVADAFRKEGILIELEELQTRIAPSFVQYRVLPILVEAFCSTPSGHGGMGALDLSTRVLLPLMLGLAKELSTQEWTQALGPTIFGAYTTPYPSLRAALLVGLPIYKNHLDAKTVGARIWPAMTTWFDDRNEAVRGAVLTSIPILLPHLSERVLNNDLLRLLAKTQQDSTPLLRIQTTELLGKITPHLTAATRANVLVPAFSRSLKDTYEQARLAGVEAFAQNEESFDGEASAKSVLPALAPYLVDKNKEVREKAHNTLQQYMGKALSHAATLSTVESELPAPTEMAGHTRTRYTRTDTASRSAFSSFWSVAAGNAASALGDWALAQIDADEAALQTAKAPEVLTPQGQQPEPAPLPLLEQRPADHGMSLGKKSVQDTIVPDAFQTQRDRPVLQVPKLATTKLTPAAHPKPPAATTMPTVRPMAPPQPASTLAAATRSAPTASPAVPTPKSTTPLPTPKPGLSKEEKMAQLQKLREERRTVRNTQFTNL</sequence>
<dbReference type="GO" id="GO:0006409">
    <property type="term" value="P:tRNA export from nucleus"/>
    <property type="evidence" value="ECO:0007669"/>
    <property type="project" value="TreeGrafter"/>
</dbReference>
<feature type="region of interest" description="Disordered" evidence="1">
    <location>
        <begin position="636"/>
        <end position="663"/>
    </location>
</feature>
<protein>
    <recommendedName>
        <fullName evidence="2">Protein kinase domain-containing protein</fullName>
    </recommendedName>
</protein>
<dbReference type="PROSITE" id="PS50011">
    <property type="entry name" value="PROTEIN_KINASE_DOM"/>
    <property type="match status" value="1"/>
</dbReference>
<dbReference type="OrthoDB" id="447103at2759"/>
<dbReference type="AlphaFoldDB" id="A0A2N1J7D5"/>
<dbReference type="InterPro" id="IPR051177">
    <property type="entry name" value="CIK-Related_Protein"/>
</dbReference>
<dbReference type="Proteomes" id="UP000232875">
    <property type="component" value="Unassembled WGS sequence"/>
</dbReference>
<dbReference type="SUPFAM" id="SSF48371">
    <property type="entry name" value="ARM repeat"/>
    <property type="match status" value="1"/>
</dbReference>